<dbReference type="Pfam" id="PF12816">
    <property type="entry name" value="TPR_Vps8"/>
    <property type="match status" value="1"/>
</dbReference>
<dbReference type="InterPro" id="IPR015943">
    <property type="entry name" value="WD40/YVTN_repeat-like_dom_sf"/>
</dbReference>
<dbReference type="HOGENOM" id="CLU_000917_1_2_1"/>
<dbReference type="GO" id="GO:0034058">
    <property type="term" value="P:endosomal vesicle fusion"/>
    <property type="evidence" value="ECO:0000318"/>
    <property type="project" value="GO_Central"/>
</dbReference>
<evidence type="ECO:0000259" key="2">
    <source>
        <dbReference type="Pfam" id="PF12816"/>
    </source>
</evidence>
<dbReference type="GO" id="GO:0033263">
    <property type="term" value="C:CORVET complex"/>
    <property type="evidence" value="ECO:0000318"/>
    <property type="project" value="GO_Central"/>
</dbReference>
<evidence type="ECO:0000256" key="1">
    <source>
        <dbReference type="ARBA" id="ARBA00009422"/>
    </source>
</evidence>
<evidence type="ECO:0000259" key="3">
    <source>
        <dbReference type="Pfam" id="PF25066"/>
    </source>
</evidence>
<feature type="domain" description="Vacuolar protein sorting-associated protein 8 central" evidence="2">
    <location>
        <begin position="563"/>
        <end position="742"/>
    </location>
</feature>
<dbReference type="InParanoid" id="F6PRZ9"/>
<dbReference type="InterPro" id="IPR059070">
    <property type="entry name" value="TPR_VPS8_2"/>
</dbReference>
<dbReference type="PANTHER" id="PTHR12616:SF8">
    <property type="entry name" value="VACUOLAR PROTEIN SORTING-ASSOCIATED PROTEIN 8 HOMOLOG"/>
    <property type="match status" value="1"/>
</dbReference>
<dbReference type="AlphaFoldDB" id="F6PRZ9"/>
<dbReference type="STRING" id="7719.ENSCINP00000013070"/>
<proteinExistence type="inferred from homology"/>
<comment type="similarity">
    <text evidence="1">Belongs to the VPS8 family.</text>
</comment>
<dbReference type="GO" id="GO:0005770">
    <property type="term" value="C:late endosome"/>
    <property type="evidence" value="ECO:0000318"/>
    <property type="project" value="GO_Central"/>
</dbReference>
<dbReference type="GO" id="GO:0005769">
    <property type="term" value="C:early endosome"/>
    <property type="evidence" value="ECO:0000318"/>
    <property type="project" value="GO_Central"/>
</dbReference>
<dbReference type="Pfam" id="PF25066">
    <property type="entry name" value="TPR_VPS8_2"/>
    <property type="match status" value="1"/>
</dbReference>
<feature type="domain" description="VPS8-like TPR-like repeats" evidence="3">
    <location>
        <begin position="1128"/>
        <end position="1191"/>
    </location>
</feature>
<reference evidence="4" key="4">
    <citation type="submission" date="2025-09" db="UniProtKB">
        <authorList>
            <consortium name="Ensembl"/>
        </authorList>
    </citation>
    <scope>IDENTIFICATION</scope>
</reference>
<protein>
    <submittedName>
        <fullName evidence="4">Uncharacterized protein</fullName>
    </submittedName>
</protein>
<sequence length="1238" mass="139629">MEDFEEFDDNDFDIPEVSVPTLESILNESDEAEEDPLTFLNETKLNVLKNWETSSITSSDSKKDKSTSLNHGEVLVVQKMESLSRQMVSAVDRVNAGRPTSLAVSNLIAIGTTRGLVILFGNLPDSSQALKYCLGSIQIGSKYGSVTALTFNTDTTRLLVGYAKGEILMYDVTNGKLLRTITDAHPPGSAVLHIKFTDDPTLAVCNDSGGSVFELNFRRLMGVRSCESRCLFSGSRGEVCAISTLHLNKNIADHPLRDRHMLAMGTLTKILVVVLRPQIKIVFAHRLTQTNPTCVPMLAWQLTVCHSEGMRLIEPVLLFGRGDVLYFFQVKCDGWDAINFVHLRTMNITYKLINMAWLNSRTILLLDVRENLHVVDVDSQTGLQTKSIDHTKLIYSSSAFKSLANGGNVSQALAVIGEHACYHSMVQHNGKVYFLGEESVLASNITTWRKRIDFALERGHKHALDLALMFYDNSAKAVVGLPADPEQQKNLVSDVLLDVLVEFVDLSMTKLCPDSGKLQVLISFYRNVVPVCVNHCLHIGRVDVLFGRIYERFRVDCIAHGAFLECLEPYIMNDKLQTISPEVMQDFVAHYQAKGMLSSVESCLLHLDVSSLDLHQTQVLHLCWAHGLYDAIISIHNRGMKDYFGPLFELLSILQAALSTGAPLSEKMTTLGNKLLVYVSCCLAGVAYPHGLLDDETSTSVKNQMFETLIHPSISELKTHQLYPIIHIFLRFSTKEFLNVLSLSISEPHFQGREGFSKVQNFVDVLLQVMLESQGFRPDQIGCLFTFLARLSARQNSQIHLNETLKHQVLEFLTTPSDHATDHEERQQALVDLLQCGFIEESYTPRLVHLAGQASFFRVLRFLHTQQRKFDLVFVAYVQDPAQTDNTFTYVEDVLTSPQYTEQEKQMLKVKVLEHIKDLININGKKSVNLVTNLLQGTIQTIAAKLHDEPFVLYTFLRGLFINRDDDVTYEAPAASTDPDTCELYLSLMCQFGRAEVLQFVQDCEYCRPHKALEIVRRYRVDEATAFLLEKSGDISAAFNILLNAAHEKIKLLSEDDESLHQDDAMSAVDDVIRLCQRNSRKLQEKQREKLWFSLLDVVLKPQHNMDMSEDKEVAKQLAQRVLTSMIGHMTLPAVLQKIIQDPAYKSGKFGEIRNLLLGMLETYQYERTLLNTTLNLLGRDRHRSLASLHKNVVHGVAPKSQFCLICAKSVLNNQQKTENLIIFRYGNVYHENCLNKE</sequence>
<evidence type="ECO:0000313" key="5">
    <source>
        <dbReference type="Proteomes" id="UP000008144"/>
    </source>
</evidence>
<reference evidence="5" key="1">
    <citation type="journal article" date="2002" name="Science">
        <title>The draft genome of Ciona intestinalis: insights into chordate and vertebrate origins.</title>
        <authorList>
            <person name="Dehal P."/>
            <person name="Satou Y."/>
            <person name="Campbell R.K."/>
            <person name="Chapman J."/>
            <person name="Degnan B."/>
            <person name="De Tomaso A."/>
            <person name="Davidson B."/>
            <person name="Di Gregorio A."/>
            <person name="Gelpke M."/>
            <person name="Goodstein D.M."/>
            <person name="Harafuji N."/>
            <person name="Hastings K.E."/>
            <person name="Ho I."/>
            <person name="Hotta K."/>
            <person name="Huang W."/>
            <person name="Kawashima T."/>
            <person name="Lemaire P."/>
            <person name="Martinez D."/>
            <person name="Meinertzhagen I.A."/>
            <person name="Necula S."/>
            <person name="Nonaka M."/>
            <person name="Putnam N."/>
            <person name="Rash S."/>
            <person name="Saiga H."/>
            <person name="Satake M."/>
            <person name="Terry A."/>
            <person name="Yamada L."/>
            <person name="Wang H.G."/>
            <person name="Awazu S."/>
            <person name="Azumi K."/>
            <person name="Boore J."/>
            <person name="Branno M."/>
            <person name="Chin-Bow S."/>
            <person name="DeSantis R."/>
            <person name="Doyle S."/>
            <person name="Francino P."/>
            <person name="Keys D.N."/>
            <person name="Haga S."/>
            <person name="Hayashi H."/>
            <person name="Hino K."/>
            <person name="Imai K.S."/>
            <person name="Inaba K."/>
            <person name="Kano S."/>
            <person name="Kobayashi K."/>
            <person name="Kobayashi M."/>
            <person name="Lee B.I."/>
            <person name="Makabe K.W."/>
            <person name="Manohar C."/>
            <person name="Matassi G."/>
            <person name="Medina M."/>
            <person name="Mochizuki Y."/>
            <person name="Mount S."/>
            <person name="Morishita T."/>
            <person name="Miura S."/>
            <person name="Nakayama A."/>
            <person name="Nishizaka S."/>
            <person name="Nomoto H."/>
            <person name="Ohta F."/>
            <person name="Oishi K."/>
            <person name="Rigoutsos I."/>
            <person name="Sano M."/>
            <person name="Sasaki A."/>
            <person name="Sasakura Y."/>
            <person name="Shoguchi E."/>
            <person name="Shin-i T."/>
            <person name="Spagnuolo A."/>
            <person name="Stainier D."/>
            <person name="Suzuki M.M."/>
            <person name="Tassy O."/>
            <person name="Takatori N."/>
            <person name="Tokuoka M."/>
            <person name="Yagi K."/>
            <person name="Yoshizaki F."/>
            <person name="Wada S."/>
            <person name="Zhang C."/>
            <person name="Hyatt P.D."/>
            <person name="Larimer F."/>
            <person name="Detter C."/>
            <person name="Doggett N."/>
            <person name="Glavina T."/>
            <person name="Hawkins T."/>
            <person name="Richardson P."/>
            <person name="Lucas S."/>
            <person name="Kohara Y."/>
            <person name="Levine M."/>
            <person name="Satoh N."/>
            <person name="Rokhsar D.S."/>
        </authorList>
    </citation>
    <scope>NUCLEOTIDE SEQUENCE [LARGE SCALE GENOMIC DNA]</scope>
</reference>
<reference evidence="4" key="3">
    <citation type="submission" date="2025-08" db="UniProtKB">
        <authorList>
            <consortium name="Ensembl"/>
        </authorList>
    </citation>
    <scope>IDENTIFICATION</scope>
</reference>
<dbReference type="Ensembl" id="ENSCINT00000013070.3">
    <property type="protein sequence ID" value="ENSCINP00000013070.3"/>
    <property type="gene ID" value="ENSCING00000006340.3"/>
</dbReference>
<dbReference type="Pfam" id="PF23410">
    <property type="entry name" value="Beta-prop_VPS8"/>
    <property type="match status" value="1"/>
</dbReference>
<dbReference type="InterPro" id="IPR036322">
    <property type="entry name" value="WD40_repeat_dom_sf"/>
</dbReference>
<dbReference type="OMA" id="NQLFFHQ"/>
<reference evidence="4" key="2">
    <citation type="journal article" date="2008" name="Genome Biol.">
        <title>Improved genome assembly and evidence-based global gene model set for the chordate Ciona intestinalis: new insight into intron and operon populations.</title>
        <authorList>
            <person name="Satou Y."/>
            <person name="Mineta K."/>
            <person name="Ogasawara M."/>
            <person name="Sasakura Y."/>
            <person name="Shoguchi E."/>
            <person name="Ueno K."/>
            <person name="Yamada L."/>
            <person name="Matsumoto J."/>
            <person name="Wasserscheid J."/>
            <person name="Dewar K."/>
            <person name="Wiley G.B."/>
            <person name="Macmil S.L."/>
            <person name="Roe B.A."/>
            <person name="Zeller R.W."/>
            <person name="Hastings K.E."/>
            <person name="Lemaire P."/>
            <person name="Lindquist E."/>
            <person name="Endo T."/>
            <person name="Hotta K."/>
            <person name="Inaba K."/>
        </authorList>
    </citation>
    <scope>NUCLEOTIDE SEQUENCE [LARGE SCALE GENOMIC DNA]</scope>
    <source>
        <strain evidence="4">wild type</strain>
    </source>
</reference>
<dbReference type="SUPFAM" id="SSF50978">
    <property type="entry name" value="WD40 repeat-like"/>
    <property type="match status" value="1"/>
</dbReference>
<dbReference type="Pfam" id="PF23556">
    <property type="entry name" value="TPR_Vps41"/>
    <property type="match status" value="1"/>
</dbReference>
<dbReference type="GO" id="GO:0006623">
    <property type="term" value="P:protein targeting to vacuole"/>
    <property type="evidence" value="ECO:0000318"/>
    <property type="project" value="GO_Central"/>
</dbReference>
<dbReference type="EMBL" id="EAAA01001497">
    <property type="status" value="NOT_ANNOTATED_CDS"/>
    <property type="molecule type" value="Genomic_DNA"/>
</dbReference>
<dbReference type="GO" id="GO:0030897">
    <property type="term" value="C:HOPS complex"/>
    <property type="evidence" value="ECO:0000318"/>
    <property type="project" value="GO_Central"/>
</dbReference>
<dbReference type="Gene3D" id="2.130.10.10">
    <property type="entry name" value="YVTN repeat-like/Quinoprotein amine dehydrogenase"/>
    <property type="match status" value="1"/>
</dbReference>
<dbReference type="PANTHER" id="PTHR12616">
    <property type="entry name" value="VACUOLAR PROTEIN SORTING VPS41"/>
    <property type="match status" value="1"/>
</dbReference>
<evidence type="ECO:0000313" key="4">
    <source>
        <dbReference type="Ensembl" id="ENSCINP00000013070.3"/>
    </source>
</evidence>
<dbReference type="FunCoup" id="F6PRZ9">
    <property type="interactions" value="342"/>
</dbReference>
<dbReference type="Proteomes" id="UP000008144">
    <property type="component" value="Chromosome 2"/>
</dbReference>
<name>F6PRZ9_CIOIN</name>
<organism evidence="4 5">
    <name type="scientific">Ciona intestinalis</name>
    <name type="common">Transparent sea squirt</name>
    <name type="synonym">Ascidia intestinalis</name>
    <dbReference type="NCBI Taxonomy" id="7719"/>
    <lineage>
        <taxon>Eukaryota</taxon>
        <taxon>Metazoa</taxon>
        <taxon>Chordata</taxon>
        <taxon>Tunicata</taxon>
        <taxon>Ascidiacea</taxon>
        <taxon>Phlebobranchia</taxon>
        <taxon>Cionidae</taxon>
        <taxon>Ciona</taxon>
    </lineage>
</organism>
<accession>F6PRZ9</accession>
<dbReference type="InterPro" id="IPR045111">
    <property type="entry name" value="Vps41/Vps8"/>
</dbReference>
<dbReference type="GeneTree" id="ENSGT00390000010672"/>
<dbReference type="InterPro" id="IPR025941">
    <property type="entry name" value="Vps8_central_dom"/>
</dbReference>
<keyword evidence="5" id="KW-1185">Reference proteome</keyword>